<name>A0A7J0BRR6_9BACT</name>
<evidence type="ECO:0000259" key="10">
    <source>
        <dbReference type="Pfam" id="PF25876"/>
    </source>
</evidence>
<keyword evidence="5" id="KW-0997">Cell inner membrane</keyword>
<feature type="chain" id="PRO_5029613194" evidence="9">
    <location>
        <begin position="29"/>
        <end position="425"/>
    </location>
</feature>
<dbReference type="PANTHER" id="PTHR30469">
    <property type="entry name" value="MULTIDRUG RESISTANCE PROTEIN MDTA"/>
    <property type="match status" value="1"/>
</dbReference>
<dbReference type="Gene3D" id="2.40.50.100">
    <property type="match status" value="1"/>
</dbReference>
<dbReference type="InterPro" id="IPR006143">
    <property type="entry name" value="RND_pump_MFP"/>
</dbReference>
<protein>
    <submittedName>
        <fullName evidence="14">RND transporter</fullName>
    </submittedName>
</protein>
<feature type="region of interest" description="Disordered" evidence="8">
    <location>
        <begin position="243"/>
        <end position="268"/>
    </location>
</feature>
<dbReference type="InterPro" id="IPR058627">
    <property type="entry name" value="MdtA-like_C"/>
</dbReference>
<comment type="caution">
    <text evidence="14">The sequence shown here is derived from an EMBL/GenBank/DDBJ whole genome shotgun (WGS) entry which is preliminary data.</text>
</comment>
<dbReference type="RefSeq" id="WP_174408501.1">
    <property type="nucleotide sequence ID" value="NZ_BLVP01000001.1"/>
</dbReference>
<keyword evidence="9" id="KW-0732">Signal</keyword>
<dbReference type="GO" id="GO:1990281">
    <property type="term" value="C:efflux pump complex"/>
    <property type="evidence" value="ECO:0007669"/>
    <property type="project" value="TreeGrafter"/>
</dbReference>
<dbReference type="Proteomes" id="UP000503820">
    <property type="component" value="Unassembled WGS sequence"/>
</dbReference>
<feature type="domain" description="Multidrug resistance protein MdtA-like beta-barrel" evidence="12">
    <location>
        <begin position="220"/>
        <end position="311"/>
    </location>
</feature>
<keyword evidence="4" id="KW-1003">Cell membrane</keyword>
<dbReference type="NCBIfam" id="TIGR01730">
    <property type="entry name" value="RND_mfp"/>
    <property type="match status" value="1"/>
</dbReference>
<dbReference type="AlphaFoldDB" id="A0A7J0BRR6"/>
<sequence>MTTPFPLASLRRPSFFTAAALLFAVLLAAGCGNGDSKPAQPKGVPAVPVTVVEVAQQATPLVVTAVGNVQPQATVQIKTQVGGIIVEQRVRDGQSVREGDLLFRLDPRPFELVIREAQARLDRNRVQLAKAAKDLERYAQLSKINAVAQEQYDKTYAEAKSLESDIQLNLATLERARLDLAYTVIKAPISGNVGMIQVTEGNVIKANDDRTLCVINQLDPVSVSFALPERYLTEVLDMQRSGSVPVEATPASSDAVSSQSGQSAPAREPVRGFLSAMDNAVDTTTGTIRLRAQFDNAEKRLWPGQFVRVGLVLRDKPDALLIPTSAVLDGIQGSYVYVITPDNKAEARQITVDFLSGKNTVLASGLAVGERVVLDGQVRLAPGMTVEVRPQPGAAPQSPQSTQTPQAGQSPQAAPQPLPAAGKGE</sequence>
<evidence type="ECO:0000256" key="4">
    <source>
        <dbReference type="ARBA" id="ARBA00022475"/>
    </source>
</evidence>
<dbReference type="Pfam" id="PF25944">
    <property type="entry name" value="Beta-barrel_RND"/>
    <property type="match status" value="1"/>
</dbReference>
<dbReference type="PANTHER" id="PTHR30469:SF36">
    <property type="entry name" value="BLL3903 PROTEIN"/>
    <property type="match status" value="1"/>
</dbReference>
<evidence type="ECO:0000313" key="14">
    <source>
        <dbReference type="EMBL" id="GFM35835.1"/>
    </source>
</evidence>
<dbReference type="GO" id="GO:0030313">
    <property type="term" value="C:cell envelope"/>
    <property type="evidence" value="ECO:0007669"/>
    <property type="project" value="UniProtKB-SubCell"/>
</dbReference>
<dbReference type="Gene3D" id="2.40.420.20">
    <property type="match status" value="1"/>
</dbReference>
<evidence type="ECO:0000256" key="2">
    <source>
        <dbReference type="ARBA" id="ARBA00009477"/>
    </source>
</evidence>
<dbReference type="Gene3D" id="2.40.30.170">
    <property type="match status" value="1"/>
</dbReference>
<dbReference type="SUPFAM" id="SSF111369">
    <property type="entry name" value="HlyD-like secretion proteins"/>
    <property type="match status" value="1"/>
</dbReference>
<evidence type="ECO:0000256" key="7">
    <source>
        <dbReference type="SAM" id="Coils"/>
    </source>
</evidence>
<dbReference type="GO" id="GO:0015562">
    <property type="term" value="F:efflux transmembrane transporter activity"/>
    <property type="evidence" value="ECO:0007669"/>
    <property type="project" value="TreeGrafter"/>
</dbReference>
<evidence type="ECO:0000259" key="13">
    <source>
        <dbReference type="Pfam" id="PF25967"/>
    </source>
</evidence>
<feature type="domain" description="Multidrug resistance protein MdtA-like barrel-sandwich hybrid" evidence="11">
    <location>
        <begin position="74"/>
        <end position="215"/>
    </location>
</feature>
<accession>A0A7J0BRR6</accession>
<evidence type="ECO:0000256" key="1">
    <source>
        <dbReference type="ARBA" id="ARBA00004236"/>
    </source>
</evidence>
<feature type="domain" description="Multidrug resistance protein MdtA-like C-terminal permuted SH3" evidence="13">
    <location>
        <begin position="318"/>
        <end position="376"/>
    </location>
</feature>
<feature type="coiled-coil region" evidence="7">
    <location>
        <begin position="114"/>
        <end position="165"/>
    </location>
</feature>
<feature type="domain" description="Multidrug resistance protein MdtA-like alpha-helical hairpin" evidence="10">
    <location>
        <begin position="116"/>
        <end position="183"/>
    </location>
</feature>
<dbReference type="FunFam" id="2.40.420.20:FF:000001">
    <property type="entry name" value="Efflux RND transporter periplasmic adaptor subunit"/>
    <property type="match status" value="1"/>
</dbReference>
<keyword evidence="3" id="KW-0813">Transport</keyword>
<evidence type="ECO:0000256" key="3">
    <source>
        <dbReference type="ARBA" id="ARBA00022448"/>
    </source>
</evidence>
<dbReference type="InterPro" id="IPR058625">
    <property type="entry name" value="MdtA-like_BSH"/>
</dbReference>
<dbReference type="InterPro" id="IPR058626">
    <property type="entry name" value="MdtA-like_b-barrel"/>
</dbReference>
<dbReference type="Pfam" id="PF25967">
    <property type="entry name" value="RND-MFP_C"/>
    <property type="match status" value="1"/>
</dbReference>
<evidence type="ECO:0000259" key="12">
    <source>
        <dbReference type="Pfam" id="PF25944"/>
    </source>
</evidence>
<feature type="region of interest" description="Disordered" evidence="8">
    <location>
        <begin position="386"/>
        <end position="425"/>
    </location>
</feature>
<comment type="subcellular location">
    <subcellularLocation>
        <location evidence="1">Cell membrane</location>
    </subcellularLocation>
</comment>
<dbReference type="Gene3D" id="1.10.287.470">
    <property type="entry name" value="Helix hairpin bin"/>
    <property type="match status" value="1"/>
</dbReference>
<evidence type="ECO:0000313" key="15">
    <source>
        <dbReference type="Proteomes" id="UP000503820"/>
    </source>
</evidence>
<dbReference type="EMBL" id="BLVP01000001">
    <property type="protein sequence ID" value="GFM35835.1"/>
    <property type="molecule type" value="Genomic_DNA"/>
</dbReference>
<reference evidence="14 15" key="1">
    <citation type="submission" date="2020-05" db="EMBL/GenBank/DDBJ databases">
        <title>Draft genome sequence of Desulfovibrio psychrotolerans JS1T.</title>
        <authorList>
            <person name="Ueno A."/>
            <person name="Tamazawa S."/>
            <person name="Tamamura S."/>
            <person name="Murakami T."/>
            <person name="Kiyama T."/>
            <person name="Inomata H."/>
            <person name="Amano Y."/>
            <person name="Miyakawa K."/>
            <person name="Tamaki H."/>
            <person name="Naganuma T."/>
            <person name="Kaneko K."/>
        </authorList>
    </citation>
    <scope>NUCLEOTIDE SEQUENCE [LARGE SCALE GENOMIC DNA]</scope>
    <source>
        <strain evidence="14 15">JS1</strain>
    </source>
</reference>
<keyword evidence="6" id="KW-0472">Membrane</keyword>
<dbReference type="Pfam" id="PF25917">
    <property type="entry name" value="BSH_RND"/>
    <property type="match status" value="1"/>
</dbReference>
<comment type="similarity">
    <text evidence="2">Belongs to the membrane fusion protein (MFP) (TC 8.A.1) family.</text>
</comment>
<evidence type="ECO:0000256" key="5">
    <source>
        <dbReference type="ARBA" id="ARBA00022519"/>
    </source>
</evidence>
<evidence type="ECO:0000256" key="6">
    <source>
        <dbReference type="ARBA" id="ARBA00023136"/>
    </source>
</evidence>
<evidence type="ECO:0000256" key="8">
    <source>
        <dbReference type="SAM" id="MobiDB-lite"/>
    </source>
</evidence>
<proteinExistence type="inferred from homology"/>
<keyword evidence="15" id="KW-1185">Reference proteome</keyword>
<feature type="compositionally biased region" description="Low complexity" evidence="8">
    <location>
        <begin position="251"/>
        <end position="264"/>
    </location>
</feature>
<organism evidence="14 15">
    <name type="scientific">Desulfovibrio psychrotolerans</name>
    <dbReference type="NCBI Taxonomy" id="415242"/>
    <lineage>
        <taxon>Bacteria</taxon>
        <taxon>Pseudomonadati</taxon>
        <taxon>Thermodesulfobacteriota</taxon>
        <taxon>Desulfovibrionia</taxon>
        <taxon>Desulfovibrionales</taxon>
        <taxon>Desulfovibrionaceae</taxon>
        <taxon>Desulfovibrio</taxon>
    </lineage>
</organism>
<feature type="signal peptide" evidence="9">
    <location>
        <begin position="1"/>
        <end position="28"/>
    </location>
</feature>
<feature type="compositionally biased region" description="Low complexity" evidence="8">
    <location>
        <begin position="390"/>
        <end position="425"/>
    </location>
</feature>
<gene>
    <name evidence="14" type="ORF">DSM19430T_05190</name>
</gene>
<evidence type="ECO:0000256" key="9">
    <source>
        <dbReference type="SAM" id="SignalP"/>
    </source>
</evidence>
<dbReference type="Pfam" id="PF25876">
    <property type="entry name" value="HH_MFP_RND"/>
    <property type="match status" value="1"/>
</dbReference>
<evidence type="ECO:0000259" key="11">
    <source>
        <dbReference type="Pfam" id="PF25917"/>
    </source>
</evidence>
<keyword evidence="7" id="KW-0175">Coiled coil</keyword>
<dbReference type="InterPro" id="IPR058624">
    <property type="entry name" value="MdtA-like_HH"/>
</dbReference>